<evidence type="ECO:0000313" key="2">
    <source>
        <dbReference type="Proteomes" id="UP000824120"/>
    </source>
</evidence>
<gene>
    <name evidence="1" type="ORF">H5410_056145</name>
</gene>
<sequence length="70" mass="7486">MMSHFMSLEDLEGAMVRMVTRPSFHDTSMIGSGGSHSTREIITQPSSVGYESGIDSLIEATPAIQSSPQA</sequence>
<comment type="caution">
    <text evidence="1">The sequence shown here is derived from an EMBL/GenBank/DDBJ whole genome shotgun (WGS) entry which is preliminary data.</text>
</comment>
<reference evidence="1 2" key="1">
    <citation type="submission" date="2020-09" db="EMBL/GenBank/DDBJ databases">
        <title>De no assembly of potato wild relative species, Solanum commersonii.</title>
        <authorList>
            <person name="Cho K."/>
        </authorList>
    </citation>
    <scope>NUCLEOTIDE SEQUENCE [LARGE SCALE GENOMIC DNA]</scope>
    <source>
        <strain evidence="1">LZ3.2</strain>
        <tissue evidence="1">Leaf</tissue>
    </source>
</reference>
<accession>A0A9J5WJG6</accession>
<dbReference type="AlphaFoldDB" id="A0A9J5WJG6"/>
<name>A0A9J5WJG6_SOLCO</name>
<keyword evidence="2" id="KW-1185">Reference proteome</keyword>
<evidence type="ECO:0000313" key="1">
    <source>
        <dbReference type="EMBL" id="KAG5576011.1"/>
    </source>
</evidence>
<dbReference type="Proteomes" id="UP000824120">
    <property type="component" value="Chromosome 11"/>
</dbReference>
<dbReference type="EMBL" id="JACXVP010000011">
    <property type="protein sequence ID" value="KAG5576011.1"/>
    <property type="molecule type" value="Genomic_DNA"/>
</dbReference>
<organism evidence="1 2">
    <name type="scientific">Solanum commersonii</name>
    <name type="common">Commerson's wild potato</name>
    <name type="synonym">Commerson's nightshade</name>
    <dbReference type="NCBI Taxonomy" id="4109"/>
    <lineage>
        <taxon>Eukaryota</taxon>
        <taxon>Viridiplantae</taxon>
        <taxon>Streptophyta</taxon>
        <taxon>Embryophyta</taxon>
        <taxon>Tracheophyta</taxon>
        <taxon>Spermatophyta</taxon>
        <taxon>Magnoliopsida</taxon>
        <taxon>eudicotyledons</taxon>
        <taxon>Gunneridae</taxon>
        <taxon>Pentapetalae</taxon>
        <taxon>asterids</taxon>
        <taxon>lamiids</taxon>
        <taxon>Solanales</taxon>
        <taxon>Solanaceae</taxon>
        <taxon>Solanoideae</taxon>
        <taxon>Solaneae</taxon>
        <taxon>Solanum</taxon>
    </lineage>
</organism>
<protein>
    <submittedName>
        <fullName evidence="1">Uncharacterized protein</fullName>
    </submittedName>
</protein>
<proteinExistence type="predicted"/>